<sequence length="225" mass="25718">LVFRWVFIPWLQHELDVYRHRVNNTAKRADRNKGLPHGVPTEMWEHPGDFGVLDFKVFCQLQFAPRENEVFQLVPPDFHAIIAQIYVEIGEPPVTRGSCWDVYRQLLSAFRALDEAHHIPHDIDTEWGYMTAGDEHAGDIELAPNLQPLRNGDDVVGQDGFYYMGGVNNGEGLDTFPRAGYLFDTDSVTDWTRYQSALRQKKVMRLFAVGRLVQLGPRQRAAPGV</sequence>
<gene>
    <name evidence="1" type="ORF">C8F04DRAFT_958458</name>
</gene>
<feature type="non-terminal residue" evidence="1">
    <location>
        <position position="225"/>
    </location>
</feature>
<keyword evidence="2" id="KW-1185">Reference proteome</keyword>
<dbReference type="EMBL" id="JARJCM010000070">
    <property type="protein sequence ID" value="KAJ7032819.1"/>
    <property type="molecule type" value="Genomic_DNA"/>
</dbReference>
<evidence type="ECO:0000313" key="2">
    <source>
        <dbReference type="Proteomes" id="UP001218188"/>
    </source>
</evidence>
<dbReference type="Proteomes" id="UP001218188">
    <property type="component" value="Unassembled WGS sequence"/>
</dbReference>
<reference evidence="1" key="1">
    <citation type="submission" date="2023-03" db="EMBL/GenBank/DDBJ databases">
        <title>Massive genome expansion in bonnet fungi (Mycena s.s.) driven by repeated elements and novel gene families across ecological guilds.</title>
        <authorList>
            <consortium name="Lawrence Berkeley National Laboratory"/>
            <person name="Harder C.B."/>
            <person name="Miyauchi S."/>
            <person name="Viragh M."/>
            <person name="Kuo A."/>
            <person name="Thoen E."/>
            <person name="Andreopoulos B."/>
            <person name="Lu D."/>
            <person name="Skrede I."/>
            <person name="Drula E."/>
            <person name="Henrissat B."/>
            <person name="Morin E."/>
            <person name="Kohler A."/>
            <person name="Barry K."/>
            <person name="LaButti K."/>
            <person name="Morin E."/>
            <person name="Salamov A."/>
            <person name="Lipzen A."/>
            <person name="Mereny Z."/>
            <person name="Hegedus B."/>
            <person name="Baldrian P."/>
            <person name="Stursova M."/>
            <person name="Weitz H."/>
            <person name="Taylor A."/>
            <person name="Grigoriev I.V."/>
            <person name="Nagy L.G."/>
            <person name="Martin F."/>
            <person name="Kauserud H."/>
        </authorList>
    </citation>
    <scope>NUCLEOTIDE SEQUENCE</scope>
    <source>
        <strain evidence="1">CBHHK200</strain>
    </source>
</reference>
<evidence type="ECO:0000313" key="1">
    <source>
        <dbReference type="EMBL" id="KAJ7032819.1"/>
    </source>
</evidence>
<name>A0AAD6SSD0_9AGAR</name>
<dbReference type="AlphaFoldDB" id="A0AAD6SSD0"/>
<comment type="caution">
    <text evidence="1">The sequence shown here is derived from an EMBL/GenBank/DDBJ whole genome shotgun (WGS) entry which is preliminary data.</text>
</comment>
<organism evidence="1 2">
    <name type="scientific">Mycena alexandri</name>
    <dbReference type="NCBI Taxonomy" id="1745969"/>
    <lineage>
        <taxon>Eukaryota</taxon>
        <taxon>Fungi</taxon>
        <taxon>Dikarya</taxon>
        <taxon>Basidiomycota</taxon>
        <taxon>Agaricomycotina</taxon>
        <taxon>Agaricomycetes</taxon>
        <taxon>Agaricomycetidae</taxon>
        <taxon>Agaricales</taxon>
        <taxon>Marasmiineae</taxon>
        <taxon>Mycenaceae</taxon>
        <taxon>Mycena</taxon>
    </lineage>
</organism>
<proteinExistence type="predicted"/>
<protein>
    <submittedName>
        <fullName evidence="1">Uncharacterized protein</fullName>
    </submittedName>
</protein>
<accession>A0AAD6SSD0</accession>